<evidence type="ECO:0000313" key="4">
    <source>
        <dbReference type="Proteomes" id="UP000893823"/>
    </source>
</evidence>
<dbReference type="EMBL" id="LT629755">
    <property type="protein sequence ID" value="SDR71784.1"/>
    <property type="molecule type" value="Genomic_DNA"/>
</dbReference>
<dbReference type="Proteomes" id="UP000199482">
    <property type="component" value="Chromosome I"/>
</dbReference>
<name>A0A1H1LB54_9MICO</name>
<protein>
    <submittedName>
        <fullName evidence="2">Uncharacterized protein</fullName>
    </submittedName>
</protein>
<sequence>MGIEQWWSRLDGPARLWLVEHNGEPLTDEIVEKIREAGGTVEMAGPGDGAAGAHLSDEDVDRVEAWANEE</sequence>
<organism evidence="2 3">
    <name type="scientific">Agromyces flavus</name>
    <dbReference type="NCBI Taxonomy" id="589382"/>
    <lineage>
        <taxon>Bacteria</taxon>
        <taxon>Bacillati</taxon>
        <taxon>Actinomycetota</taxon>
        <taxon>Actinomycetes</taxon>
        <taxon>Micrococcales</taxon>
        <taxon>Microbacteriaceae</taxon>
        <taxon>Agromyces</taxon>
    </lineage>
</organism>
<reference evidence="1" key="3">
    <citation type="submission" date="2022-06" db="EMBL/GenBank/DDBJ databases">
        <title>Genomic Encyclopedia of Type Strains, Phase III (KMG-III): the genomes of soil and plant-associated and newly described type strains.</title>
        <authorList>
            <person name="Whitman W."/>
        </authorList>
    </citation>
    <scope>NUCLEOTIDE SEQUENCE</scope>
    <source>
        <strain evidence="1">CPCC 202695</strain>
    </source>
</reference>
<evidence type="ECO:0000313" key="1">
    <source>
        <dbReference type="EMBL" id="MCP2367503.1"/>
    </source>
</evidence>
<dbReference type="Proteomes" id="UP000893823">
    <property type="component" value="Unassembled WGS sequence"/>
</dbReference>
<evidence type="ECO:0000313" key="3">
    <source>
        <dbReference type="Proteomes" id="UP000199482"/>
    </source>
</evidence>
<reference evidence="2" key="2">
    <citation type="submission" date="2016-10" db="EMBL/GenBank/DDBJ databases">
        <authorList>
            <person name="de Groot N.N."/>
        </authorList>
    </citation>
    <scope>NUCLEOTIDE SEQUENCE [LARGE SCALE GENOMIC DNA]</scope>
    <source>
        <strain evidence="2">CPCC 202695</strain>
    </source>
</reference>
<evidence type="ECO:0000313" key="2">
    <source>
        <dbReference type="EMBL" id="SDR71784.1"/>
    </source>
</evidence>
<gene>
    <name evidence="1" type="ORF">BCL57_001657</name>
    <name evidence="2" type="ORF">SAMN04489721_0068</name>
</gene>
<dbReference type="AlphaFoldDB" id="A0A1H1LB54"/>
<proteinExistence type="predicted"/>
<keyword evidence="4" id="KW-1185">Reference proteome</keyword>
<dbReference type="STRING" id="589382.SAMN04489721_0068"/>
<accession>A0A1H1LB54</accession>
<dbReference type="EMBL" id="SODL02000002">
    <property type="protein sequence ID" value="MCP2367503.1"/>
    <property type="molecule type" value="Genomic_DNA"/>
</dbReference>
<reference evidence="3" key="1">
    <citation type="submission" date="2016-10" db="EMBL/GenBank/DDBJ databases">
        <authorList>
            <person name="Varghese N."/>
            <person name="Submissions S."/>
        </authorList>
    </citation>
    <scope>NUCLEOTIDE SEQUENCE [LARGE SCALE GENOMIC DNA]</scope>
    <source>
        <strain evidence="3">CPCC 202695</strain>
    </source>
</reference>
<dbReference type="RefSeq" id="WP_157674901.1">
    <property type="nucleotide sequence ID" value="NZ_BMDN01000002.1"/>
</dbReference>